<evidence type="ECO:0000313" key="2">
    <source>
        <dbReference type="EMBL" id="RTR05928.1"/>
    </source>
</evidence>
<dbReference type="Pfam" id="PF04214">
    <property type="entry name" value="DUF411"/>
    <property type="match status" value="1"/>
</dbReference>
<organism evidence="2 3">
    <name type="scientific">Halomonas nitroreducens</name>
    <dbReference type="NCBI Taxonomy" id="447425"/>
    <lineage>
        <taxon>Bacteria</taxon>
        <taxon>Pseudomonadati</taxon>
        <taxon>Pseudomonadota</taxon>
        <taxon>Gammaproteobacteria</taxon>
        <taxon>Oceanospirillales</taxon>
        <taxon>Halomonadaceae</taxon>
        <taxon>Halomonas</taxon>
    </lineage>
</organism>
<protein>
    <recommendedName>
        <fullName evidence="4">DUF411 domain-containing protein</fullName>
    </recommendedName>
</protein>
<evidence type="ECO:0008006" key="4">
    <source>
        <dbReference type="Google" id="ProtNLM"/>
    </source>
</evidence>
<keyword evidence="3" id="KW-1185">Reference proteome</keyword>
<dbReference type="AlphaFoldDB" id="A0A3S0R387"/>
<evidence type="ECO:0000313" key="3">
    <source>
        <dbReference type="Proteomes" id="UP000267400"/>
    </source>
</evidence>
<proteinExistence type="predicted"/>
<sequence length="144" mass="15282">MKASLAPLLTTGLLLTGGIAQADALEARLYKNPSCGCCTAYARQMEARGFDVEVIDTQDIGSVKQAAGIPYGEGACHTIELEGYVIEGHVPFAAIDRLLDERPDIDGIGLAGMPTGTPGMPGPKQAPYEVKQFTDREASPWMTI</sequence>
<evidence type="ECO:0000256" key="1">
    <source>
        <dbReference type="SAM" id="SignalP"/>
    </source>
</evidence>
<gene>
    <name evidence="2" type="ORF">EKG36_04035</name>
</gene>
<feature type="signal peptide" evidence="1">
    <location>
        <begin position="1"/>
        <end position="22"/>
    </location>
</feature>
<dbReference type="OrthoDB" id="14727at2"/>
<dbReference type="Proteomes" id="UP000267400">
    <property type="component" value="Unassembled WGS sequence"/>
</dbReference>
<name>A0A3S0R387_9GAMM</name>
<keyword evidence="1" id="KW-0732">Signal</keyword>
<dbReference type="EMBL" id="RXNS01000003">
    <property type="protein sequence ID" value="RTR05928.1"/>
    <property type="molecule type" value="Genomic_DNA"/>
</dbReference>
<accession>A0A3S0R387</accession>
<reference evidence="2 3" key="1">
    <citation type="submission" date="2018-12" db="EMBL/GenBank/DDBJ databases">
        <authorList>
            <person name="Yu L."/>
        </authorList>
    </citation>
    <scope>NUCLEOTIDE SEQUENCE [LARGE SCALE GENOMIC DNA]</scope>
    <source>
        <strain evidence="2 3">11S</strain>
    </source>
</reference>
<feature type="chain" id="PRO_5018771627" description="DUF411 domain-containing protein" evidence="1">
    <location>
        <begin position="23"/>
        <end position="144"/>
    </location>
</feature>
<dbReference type="RefSeq" id="WP_126481294.1">
    <property type="nucleotide sequence ID" value="NZ_RXNS01000003.1"/>
</dbReference>
<dbReference type="InterPro" id="IPR007332">
    <property type="entry name" value="DUF411"/>
</dbReference>
<comment type="caution">
    <text evidence="2">The sequence shown here is derived from an EMBL/GenBank/DDBJ whole genome shotgun (WGS) entry which is preliminary data.</text>
</comment>